<dbReference type="GO" id="GO:0016567">
    <property type="term" value="P:protein ubiquitination"/>
    <property type="evidence" value="ECO:0007669"/>
    <property type="project" value="TreeGrafter"/>
</dbReference>
<dbReference type="InterPro" id="IPR013083">
    <property type="entry name" value="Znf_RING/FYVE/PHD"/>
</dbReference>
<evidence type="ECO:0000256" key="7">
    <source>
        <dbReference type="ARBA" id="ARBA00022833"/>
    </source>
</evidence>
<evidence type="ECO:0000259" key="10">
    <source>
        <dbReference type="PROSITE" id="PS50089"/>
    </source>
</evidence>
<feature type="compositionally biased region" description="Low complexity" evidence="9">
    <location>
        <begin position="157"/>
        <end position="173"/>
    </location>
</feature>
<dbReference type="Pfam" id="PF14369">
    <property type="entry name" value="Zn_ribbon_19"/>
    <property type="match status" value="1"/>
</dbReference>
<dbReference type="PANTHER" id="PTHR15710">
    <property type="entry name" value="E3 UBIQUITIN-PROTEIN LIGASE PRAJA"/>
    <property type="match status" value="1"/>
</dbReference>
<comment type="caution">
    <text evidence="11">The sequence shown here is derived from an EMBL/GenBank/DDBJ whole genome shotgun (WGS) entry which is preliminary data.</text>
</comment>
<sequence length="385" mass="43714">MADNENNTANNESNNTAVTPTTPTATTTTTTTPRTTTNTTNTNTNTNIRQPQHWCHQCKKYVRLADPEEIICPDCASEFLEEAEEPINRPTSPYPFIQNTNTPNNRPTNTNTPFSQTRISNNEFNMDPLLFLSSLFPQVSSSNTGGIRTNVFDLSAQRQQQQRRQQQQQQQQRNSNNRGSENNDSGEDDFDLQMPQAVEIDQVLFNISQLLGGVNPMGVMGGGVGGNAYVGNPNDYFQGGDWQDFLNRMFQASKKKGTPPASKKEIEKLKRDRVDQTIVDQKVDCAVCKDEFKWGDDYIELPCQHLYHPDCILPWLEQHNSCPVCRFELKTDDDSYEKDKELKREMEQQNNTNEDDNIDNQNTTTTTTTTTNTNNNESEDDSMHE</sequence>
<evidence type="ECO:0000256" key="9">
    <source>
        <dbReference type="SAM" id="MobiDB-lite"/>
    </source>
</evidence>
<evidence type="ECO:0000256" key="2">
    <source>
        <dbReference type="ARBA" id="ARBA00012483"/>
    </source>
</evidence>
<feature type="compositionally biased region" description="Low complexity" evidence="9">
    <location>
        <begin position="359"/>
        <end position="376"/>
    </location>
</feature>
<dbReference type="GO" id="GO:0008270">
    <property type="term" value="F:zinc ion binding"/>
    <property type="evidence" value="ECO:0007669"/>
    <property type="project" value="UniProtKB-KW"/>
</dbReference>
<name>A0AAN7YT16_9MYCE</name>
<dbReference type="EC" id="2.3.2.27" evidence="2"/>
<feature type="domain" description="RING-type" evidence="10">
    <location>
        <begin position="285"/>
        <end position="326"/>
    </location>
</feature>
<evidence type="ECO:0000256" key="6">
    <source>
        <dbReference type="ARBA" id="ARBA00022786"/>
    </source>
</evidence>
<feature type="compositionally biased region" description="Basic and acidic residues" evidence="9">
    <location>
        <begin position="336"/>
        <end position="347"/>
    </location>
</feature>
<gene>
    <name evidence="11" type="ORF">RB653_005529</name>
</gene>
<dbReference type="SUPFAM" id="SSF57850">
    <property type="entry name" value="RING/U-box"/>
    <property type="match status" value="1"/>
</dbReference>
<dbReference type="GO" id="GO:0061630">
    <property type="term" value="F:ubiquitin protein ligase activity"/>
    <property type="evidence" value="ECO:0007669"/>
    <property type="project" value="UniProtKB-EC"/>
</dbReference>
<dbReference type="EMBL" id="JAVFKY010000001">
    <property type="protein sequence ID" value="KAK5583924.1"/>
    <property type="molecule type" value="Genomic_DNA"/>
</dbReference>
<proteinExistence type="predicted"/>
<feature type="compositionally biased region" description="Polar residues" evidence="9">
    <location>
        <begin position="174"/>
        <end position="183"/>
    </location>
</feature>
<keyword evidence="6" id="KW-0833">Ubl conjugation pathway</keyword>
<dbReference type="Gene3D" id="3.30.40.10">
    <property type="entry name" value="Zinc/RING finger domain, C3HC4 (zinc finger)"/>
    <property type="match status" value="1"/>
</dbReference>
<dbReference type="CDD" id="cd16667">
    <property type="entry name" value="RING-H2_RNF126-like"/>
    <property type="match status" value="1"/>
</dbReference>
<dbReference type="GO" id="GO:0005737">
    <property type="term" value="C:cytoplasm"/>
    <property type="evidence" value="ECO:0007669"/>
    <property type="project" value="TreeGrafter"/>
</dbReference>
<protein>
    <recommendedName>
        <fullName evidence="2">RING-type E3 ubiquitin transferase</fullName>
        <ecNumber evidence="2">2.3.2.27</ecNumber>
    </recommendedName>
</protein>
<accession>A0AAN7YT16</accession>
<evidence type="ECO:0000256" key="8">
    <source>
        <dbReference type="PROSITE-ProRule" id="PRU00175"/>
    </source>
</evidence>
<feature type="region of interest" description="Disordered" evidence="9">
    <location>
        <begin position="1"/>
        <end position="48"/>
    </location>
</feature>
<evidence type="ECO:0000256" key="5">
    <source>
        <dbReference type="ARBA" id="ARBA00022771"/>
    </source>
</evidence>
<dbReference type="PANTHER" id="PTHR15710:SF243">
    <property type="entry name" value="E3 UBIQUITIN-PROTEIN LIGASE PRAJA-2 ISOFORM X1"/>
    <property type="match status" value="1"/>
</dbReference>
<feature type="region of interest" description="Disordered" evidence="9">
    <location>
        <begin position="336"/>
        <end position="385"/>
    </location>
</feature>
<feature type="compositionally biased region" description="Low complexity" evidence="9">
    <location>
        <begin position="99"/>
        <end position="110"/>
    </location>
</feature>
<evidence type="ECO:0000256" key="3">
    <source>
        <dbReference type="ARBA" id="ARBA00022679"/>
    </source>
</evidence>
<keyword evidence="3" id="KW-0808">Transferase</keyword>
<comment type="catalytic activity">
    <reaction evidence="1">
        <text>S-ubiquitinyl-[E2 ubiquitin-conjugating enzyme]-L-cysteine + [acceptor protein]-L-lysine = [E2 ubiquitin-conjugating enzyme]-L-cysteine + N(6)-ubiquitinyl-[acceptor protein]-L-lysine.</text>
        <dbReference type="EC" id="2.3.2.27"/>
    </reaction>
</comment>
<feature type="region of interest" description="Disordered" evidence="9">
    <location>
        <begin position="87"/>
        <end position="110"/>
    </location>
</feature>
<dbReference type="Pfam" id="PF13639">
    <property type="entry name" value="zf-RING_2"/>
    <property type="match status" value="1"/>
</dbReference>
<keyword evidence="5 8" id="KW-0863">Zinc-finger</keyword>
<evidence type="ECO:0000313" key="12">
    <source>
        <dbReference type="Proteomes" id="UP001344447"/>
    </source>
</evidence>
<keyword evidence="12" id="KW-1185">Reference proteome</keyword>
<feature type="region of interest" description="Disordered" evidence="9">
    <location>
        <begin position="155"/>
        <end position="190"/>
    </location>
</feature>
<evidence type="ECO:0000256" key="1">
    <source>
        <dbReference type="ARBA" id="ARBA00000900"/>
    </source>
</evidence>
<evidence type="ECO:0000256" key="4">
    <source>
        <dbReference type="ARBA" id="ARBA00022723"/>
    </source>
</evidence>
<dbReference type="InterPro" id="IPR039525">
    <property type="entry name" value="RNF126-like_zinc-ribbon"/>
</dbReference>
<feature type="compositionally biased region" description="Low complexity" evidence="9">
    <location>
        <begin position="1"/>
        <end position="47"/>
    </location>
</feature>
<dbReference type="SMART" id="SM00184">
    <property type="entry name" value="RING"/>
    <property type="match status" value="1"/>
</dbReference>
<dbReference type="InterPro" id="IPR001841">
    <property type="entry name" value="Znf_RING"/>
</dbReference>
<dbReference type="FunFam" id="3.30.40.10:FF:000127">
    <property type="entry name" value="E3 ubiquitin-protein ligase RNF181"/>
    <property type="match status" value="1"/>
</dbReference>
<organism evidence="11 12">
    <name type="scientific">Dictyostelium firmibasis</name>
    <dbReference type="NCBI Taxonomy" id="79012"/>
    <lineage>
        <taxon>Eukaryota</taxon>
        <taxon>Amoebozoa</taxon>
        <taxon>Evosea</taxon>
        <taxon>Eumycetozoa</taxon>
        <taxon>Dictyostelia</taxon>
        <taxon>Dictyosteliales</taxon>
        <taxon>Dictyosteliaceae</taxon>
        <taxon>Dictyostelium</taxon>
    </lineage>
</organism>
<dbReference type="Proteomes" id="UP001344447">
    <property type="component" value="Unassembled WGS sequence"/>
</dbReference>
<dbReference type="PROSITE" id="PS50089">
    <property type="entry name" value="ZF_RING_2"/>
    <property type="match status" value="1"/>
</dbReference>
<reference evidence="11 12" key="1">
    <citation type="submission" date="2023-11" db="EMBL/GenBank/DDBJ databases">
        <title>Dfirmibasis_genome.</title>
        <authorList>
            <person name="Edelbroek B."/>
            <person name="Kjellin J."/>
            <person name="Jerlstrom-Hultqvist J."/>
            <person name="Soderbom F."/>
        </authorList>
    </citation>
    <scope>NUCLEOTIDE SEQUENCE [LARGE SCALE GENOMIC DNA]</scope>
    <source>
        <strain evidence="11 12">TNS-C-14</strain>
    </source>
</reference>
<keyword evidence="4" id="KW-0479">Metal-binding</keyword>
<keyword evidence="7" id="KW-0862">Zinc</keyword>
<dbReference type="AlphaFoldDB" id="A0AAN7YT16"/>
<evidence type="ECO:0000313" key="11">
    <source>
        <dbReference type="EMBL" id="KAK5583924.1"/>
    </source>
</evidence>